<dbReference type="InterPro" id="IPR005625">
    <property type="entry name" value="PepSY-ass_TM"/>
</dbReference>
<dbReference type="Proteomes" id="UP000460751">
    <property type="component" value="Unassembled WGS sequence"/>
</dbReference>
<evidence type="ECO:0000256" key="1">
    <source>
        <dbReference type="SAM" id="Phobius"/>
    </source>
</evidence>
<name>A0A9X5B629_9GAMM</name>
<protein>
    <recommendedName>
        <fullName evidence="4">PepSY domain-containing protein</fullName>
    </recommendedName>
</protein>
<dbReference type="Pfam" id="PF03929">
    <property type="entry name" value="PepSY_TM"/>
    <property type="match status" value="1"/>
</dbReference>
<dbReference type="AlphaFoldDB" id="A0A9X5B629"/>
<evidence type="ECO:0008006" key="4">
    <source>
        <dbReference type="Google" id="ProtNLM"/>
    </source>
</evidence>
<dbReference type="RefSeq" id="WP_160898954.1">
    <property type="nucleotide sequence ID" value="NZ_WMEX01000005.1"/>
</dbReference>
<keyword evidence="1" id="KW-1133">Transmembrane helix</keyword>
<comment type="caution">
    <text evidence="2">The sequence shown here is derived from an EMBL/GenBank/DDBJ whole genome shotgun (WGS) entry which is preliminary data.</text>
</comment>
<dbReference type="OrthoDB" id="9760788at2"/>
<feature type="transmembrane region" description="Helical" evidence="1">
    <location>
        <begin position="461"/>
        <end position="486"/>
    </location>
</feature>
<dbReference type="PANTHER" id="PTHR34219">
    <property type="entry name" value="IRON-REGULATED INNER MEMBRANE PROTEIN-RELATED"/>
    <property type="match status" value="1"/>
</dbReference>
<dbReference type="PANTHER" id="PTHR34219:SF6">
    <property type="entry name" value="BLR3280 PROTEIN"/>
    <property type="match status" value="1"/>
</dbReference>
<evidence type="ECO:0000313" key="2">
    <source>
        <dbReference type="EMBL" id="MYL27119.1"/>
    </source>
</evidence>
<organism evidence="2 3">
    <name type="scientific">Vreelandella halophila</name>
    <dbReference type="NCBI Taxonomy" id="86177"/>
    <lineage>
        <taxon>Bacteria</taxon>
        <taxon>Pseudomonadati</taxon>
        <taxon>Pseudomonadota</taxon>
        <taxon>Gammaproteobacteria</taxon>
        <taxon>Oceanospirillales</taxon>
        <taxon>Halomonadaceae</taxon>
        <taxon>Vreelandella</taxon>
    </lineage>
</organism>
<dbReference type="EMBL" id="WMEX01000005">
    <property type="protein sequence ID" value="MYL27119.1"/>
    <property type="molecule type" value="Genomic_DNA"/>
</dbReference>
<feature type="transmembrane region" description="Helical" evidence="1">
    <location>
        <begin position="20"/>
        <end position="40"/>
    </location>
</feature>
<keyword evidence="1" id="KW-0472">Membrane</keyword>
<gene>
    <name evidence="2" type="ORF">GLW01_09970</name>
</gene>
<reference evidence="2 3" key="1">
    <citation type="submission" date="2019-11" db="EMBL/GenBank/DDBJ databases">
        <title>Genome sequences of 17 halophilic strains isolated from different environments.</title>
        <authorList>
            <person name="Furrow R.E."/>
        </authorList>
    </citation>
    <scope>NUCLEOTIDE SEQUENCE [LARGE SCALE GENOMIC DNA]</scope>
    <source>
        <strain evidence="2 3">22507_15_FS</strain>
    </source>
</reference>
<feature type="transmembrane region" description="Helical" evidence="1">
    <location>
        <begin position="259"/>
        <end position="284"/>
    </location>
</feature>
<proteinExistence type="predicted"/>
<evidence type="ECO:0000313" key="3">
    <source>
        <dbReference type="Proteomes" id="UP000460751"/>
    </source>
</evidence>
<feature type="transmembrane region" description="Helical" evidence="1">
    <location>
        <begin position="215"/>
        <end position="238"/>
    </location>
</feature>
<keyword evidence="1" id="KW-0812">Transmembrane</keyword>
<keyword evidence="3" id="KW-1185">Reference proteome</keyword>
<sequence length="495" mass="55242">MTGPLKKRTLRWLIPLHRYLGLGMSLILLLWFASGIVMMFEGYPRTPDHERMAWLQPLAMSELTVAPSQALARLGLDDPEGLRINRPGERPRLHAMDDDGQWHSAFADTGDPAPPLDREQAVERAESLSGSGVASITQLDGPDQWTVNSHVRAPAPLWRVALSDEAGTHLYLSRPTGEVIHSTTFHERVWGYAGPVIHWIYPTQLRDLSGLWRQVVLWLSGIGTLACLSGVVLGLMLMRRNKRRGGISPFRGWLRWHHYLGLTFGALATTWVFSGLLSMAPFHWTSVDRDPTLTQHLGRSSPGAHDDVAAPSAIATLSDRRPHELQLHRFHGRVYYKAMDEDGNEELHTSRPGIDVPVAAGQLPPDVIRSALAPVEDASLTGITRQSRYDAHYYAGRSERIGDDGPPLPVYRADYDGGARLYIDPATGRPLQHSTPLSRLNRWLYNGLHSLDFPILNPGSLFWYGLVLALMSGGTVLCLTGTWLSIRHLRRRRKA</sequence>
<accession>A0A9X5B629</accession>